<dbReference type="Pfam" id="PF00583">
    <property type="entry name" value="Acetyltransf_1"/>
    <property type="match status" value="1"/>
</dbReference>
<dbReference type="PANTHER" id="PTHR43877:SF1">
    <property type="entry name" value="ACETYLTRANSFERASE"/>
    <property type="match status" value="1"/>
</dbReference>
<dbReference type="GO" id="GO:0016747">
    <property type="term" value="F:acyltransferase activity, transferring groups other than amino-acyl groups"/>
    <property type="evidence" value="ECO:0007669"/>
    <property type="project" value="InterPro"/>
</dbReference>
<evidence type="ECO:0000313" key="4">
    <source>
        <dbReference type="EMBL" id="TCJ30940.1"/>
    </source>
</evidence>
<dbReference type="InterPro" id="IPR050832">
    <property type="entry name" value="Bact_Acetyltransf"/>
</dbReference>
<dbReference type="OrthoDB" id="5192872at2"/>
<dbReference type="CDD" id="cd04301">
    <property type="entry name" value="NAT_SF"/>
    <property type="match status" value="1"/>
</dbReference>
<accession>A0A4R1CI08</accession>
<dbReference type="Proteomes" id="UP000295453">
    <property type="component" value="Unassembled WGS sequence"/>
</dbReference>
<protein>
    <submittedName>
        <fullName evidence="4">GNAT family N-acetyltransferase</fullName>
    </submittedName>
</protein>
<dbReference type="PANTHER" id="PTHR43877">
    <property type="entry name" value="AMINOALKYLPHOSPHONATE N-ACETYLTRANSFERASE-RELATED-RELATED"/>
    <property type="match status" value="1"/>
</dbReference>
<evidence type="ECO:0000256" key="2">
    <source>
        <dbReference type="ARBA" id="ARBA00023315"/>
    </source>
</evidence>
<name>A0A4R1CI08_9ACTN</name>
<feature type="domain" description="N-acetyltransferase" evidence="3">
    <location>
        <begin position="6"/>
        <end position="160"/>
    </location>
</feature>
<keyword evidence="1 4" id="KW-0808">Transferase</keyword>
<dbReference type="AlphaFoldDB" id="A0A4R1CI08"/>
<evidence type="ECO:0000313" key="5">
    <source>
        <dbReference type="Proteomes" id="UP000295453"/>
    </source>
</evidence>
<proteinExistence type="predicted"/>
<organism evidence="4 5">
    <name type="scientific">Nocardioides jejuensis</name>
    <dbReference type="NCBI Taxonomy" id="2502782"/>
    <lineage>
        <taxon>Bacteria</taxon>
        <taxon>Bacillati</taxon>
        <taxon>Actinomycetota</taxon>
        <taxon>Actinomycetes</taxon>
        <taxon>Propionibacteriales</taxon>
        <taxon>Nocardioidaceae</taxon>
        <taxon>Nocardioides</taxon>
    </lineage>
</organism>
<gene>
    <name evidence="4" type="ORF">EPD65_02575</name>
</gene>
<dbReference type="SUPFAM" id="SSF55729">
    <property type="entry name" value="Acyl-CoA N-acyltransferases (Nat)"/>
    <property type="match status" value="1"/>
</dbReference>
<sequence length="192" mass="20767">MSRAPFQIRAVEADDAASLGVLWHADNRVGQHEALRHDIPSTIRKVLASMHDRIVVAVVDERIVGAAYLRLGPLMPLTSDQAVFIHLLKVDEEFRRRGVARGLMEAAVSWAEEHGTTHVVSVTGGNSRDTNRFLARLGLSPAATIRVAPTAALRAKLPVEVPARIGGAAPGQRNNLGQVLAARRATRRSQSV</sequence>
<evidence type="ECO:0000259" key="3">
    <source>
        <dbReference type="PROSITE" id="PS51186"/>
    </source>
</evidence>
<dbReference type="InterPro" id="IPR000182">
    <property type="entry name" value="GNAT_dom"/>
</dbReference>
<dbReference type="RefSeq" id="WP_131581588.1">
    <property type="nucleotide sequence ID" value="NZ_SJZJ01000002.1"/>
</dbReference>
<dbReference type="Gene3D" id="3.40.630.30">
    <property type="match status" value="1"/>
</dbReference>
<keyword evidence="5" id="KW-1185">Reference proteome</keyword>
<comment type="caution">
    <text evidence="4">The sequence shown here is derived from an EMBL/GenBank/DDBJ whole genome shotgun (WGS) entry which is preliminary data.</text>
</comment>
<dbReference type="EMBL" id="SJZJ01000002">
    <property type="protein sequence ID" value="TCJ30940.1"/>
    <property type="molecule type" value="Genomic_DNA"/>
</dbReference>
<dbReference type="InterPro" id="IPR016181">
    <property type="entry name" value="Acyl_CoA_acyltransferase"/>
</dbReference>
<evidence type="ECO:0000256" key="1">
    <source>
        <dbReference type="ARBA" id="ARBA00022679"/>
    </source>
</evidence>
<keyword evidence="2" id="KW-0012">Acyltransferase</keyword>
<reference evidence="4 5" key="1">
    <citation type="submission" date="2019-03" db="EMBL/GenBank/DDBJ databases">
        <authorList>
            <person name="Kim M.K.M."/>
        </authorList>
    </citation>
    <scope>NUCLEOTIDE SEQUENCE [LARGE SCALE GENOMIC DNA]</scope>
    <source>
        <strain evidence="4 5">18JY15-6</strain>
    </source>
</reference>
<dbReference type="PROSITE" id="PS51186">
    <property type="entry name" value="GNAT"/>
    <property type="match status" value="1"/>
</dbReference>